<reference evidence="1 2" key="1">
    <citation type="submission" date="2007-03" db="EMBL/GenBank/DDBJ databases">
        <authorList>
            <person name="Fulton L."/>
            <person name="Clifton S."/>
            <person name="Fulton B."/>
            <person name="Xu J."/>
            <person name="Minx P."/>
            <person name="Pepin K.H."/>
            <person name="Johnson M."/>
            <person name="Thiruvilangam P."/>
            <person name="Bhonagiri V."/>
            <person name="Nash W.E."/>
            <person name="Mardis E.R."/>
            <person name="Wilson R.K."/>
        </authorList>
    </citation>
    <scope>NUCLEOTIDE SEQUENCE [LARGE SCALE GENOMIC DNA]</scope>
    <source>
        <strain evidence="1 2">DSM 13814</strain>
    </source>
</reference>
<evidence type="ECO:0000313" key="1">
    <source>
        <dbReference type="EMBL" id="EDM62480.1"/>
    </source>
</evidence>
<proteinExistence type="predicted"/>
<dbReference type="Proteomes" id="UP000004016">
    <property type="component" value="Unassembled WGS sequence"/>
</dbReference>
<name>A6BID9_9FIRM</name>
<accession>A6BID9</accession>
<evidence type="ECO:0000313" key="2">
    <source>
        <dbReference type="Proteomes" id="UP000004016"/>
    </source>
</evidence>
<comment type="caution">
    <text evidence="1">The sequence shown here is derived from an EMBL/GenBank/DDBJ whole genome shotgun (WGS) entry which is preliminary data.</text>
</comment>
<gene>
    <name evidence="1" type="ORF">DORLON_02075</name>
</gene>
<dbReference type="HOGENOM" id="CLU_3167368_0_0_9"/>
<reference evidence="1 2" key="2">
    <citation type="submission" date="2007-04" db="EMBL/GenBank/DDBJ databases">
        <title>Draft genome sequence of Dorea longicatena (DSM 13814).</title>
        <authorList>
            <person name="Sudarsanam P."/>
            <person name="Ley R."/>
            <person name="Guruge J."/>
            <person name="Turnbaugh P.J."/>
            <person name="Mahowald M."/>
            <person name="Liep D."/>
            <person name="Gordon J."/>
        </authorList>
    </citation>
    <scope>NUCLEOTIDE SEQUENCE [LARGE SCALE GENOMIC DNA]</scope>
    <source>
        <strain evidence="1 2">DSM 13814</strain>
    </source>
</reference>
<organism evidence="1 2">
    <name type="scientific">Dorea longicatena DSM 13814</name>
    <dbReference type="NCBI Taxonomy" id="411462"/>
    <lineage>
        <taxon>Bacteria</taxon>
        <taxon>Bacillati</taxon>
        <taxon>Bacillota</taxon>
        <taxon>Clostridia</taxon>
        <taxon>Lachnospirales</taxon>
        <taxon>Lachnospiraceae</taxon>
        <taxon>Dorea</taxon>
    </lineage>
</organism>
<protein>
    <submittedName>
        <fullName evidence="1">Uncharacterized protein</fullName>
    </submittedName>
</protein>
<dbReference type="AlphaFoldDB" id="A6BID9"/>
<dbReference type="EMBL" id="AAXB02000012">
    <property type="protein sequence ID" value="EDM62480.1"/>
    <property type="molecule type" value="Genomic_DNA"/>
</dbReference>
<sequence>MQTVRKIGIQAWNQQCKGMKEWQGRKEDKDEITVKPEVIMKEWQEYI</sequence>